<dbReference type="PANTHER" id="PTHR45228:SF4">
    <property type="entry name" value="LIPOPROTEIN"/>
    <property type="match status" value="1"/>
</dbReference>
<evidence type="ECO:0000313" key="6">
    <source>
        <dbReference type="EMBL" id="MBF4694827.1"/>
    </source>
</evidence>
<gene>
    <name evidence="6" type="ORF">ISU02_17130</name>
</gene>
<comment type="caution">
    <text evidence="6">The sequence shown here is derived from an EMBL/GenBank/DDBJ whole genome shotgun (WGS) entry which is preliminary data.</text>
</comment>
<dbReference type="InterPro" id="IPR052020">
    <property type="entry name" value="Cyclic_di-GMP/3'3'-cGAMP_PDE"/>
</dbReference>
<sequence>MKGYCLVNSQSLRRHLHAYFETFNIEHLFIEVETIFETNFRKQLPDFIAIELEQHIVDPVKLNRLMKTLFSDPVDVIVLTSESSTSFDDIEKGFFKINIKTSEELSDGFKTYLSIKNLYMQEKLTKENDISALKRILFVDDSQLQQKQIKMIFKNTGYHIVFASNGVEALKMIEQTMPSLVITDIHMPEMDGYTLCKKIREKYRDSDLPIIVTTSTVEESTLQKTYQMGADDFIPKPITEDKLINKVNRYFDTKNRHEKILVVDDSLMIQNVLKLGIMRNGYHVLVASDGKEGLETAIREKPDVIISDIYMPIMDGYEMIAAIRNTPEIKHTPCIIMSSTDGKYNQKLAESLGVEKYFVKPFQLDYVLHQIEYYIVEKYKEYMMENKYMLSTINSLIKALEERDSGTKGHTERVTIFSGKIAEQLNLPKEEIEKIIMAAKLHDIGKIGIKDSILLKNEELTAAEYQIIKDHCKMGWGILAPIKSLDSILPMIYHHHERYDGHGYPDGLEGEAIPLGARIIAVADTFDAIISDRPYRKGRSVKIASEIIEENIHKQFCPVAAKAFLEVLKSLKEI</sequence>
<name>A0ABR9ZWH4_9FIRM</name>
<dbReference type="Pfam" id="PF13487">
    <property type="entry name" value="HD_5"/>
    <property type="match status" value="1"/>
</dbReference>
<dbReference type="PANTHER" id="PTHR45228">
    <property type="entry name" value="CYCLIC DI-GMP PHOSPHODIESTERASE TM_0186-RELATED"/>
    <property type="match status" value="1"/>
</dbReference>
<dbReference type="Gene3D" id="1.10.3210.10">
    <property type="entry name" value="Hypothetical protein af1432"/>
    <property type="match status" value="1"/>
</dbReference>
<dbReference type="SUPFAM" id="SSF109604">
    <property type="entry name" value="HD-domain/PDEase-like"/>
    <property type="match status" value="1"/>
</dbReference>
<proteinExistence type="predicted"/>
<evidence type="ECO:0000313" key="7">
    <source>
        <dbReference type="Proteomes" id="UP000614200"/>
    </source>
</evidence>
<dbReference type="CDD" id="cd00077">
    <property type="entry name" value="HDc"/>
    <property type="match status" value="1"/>
</dbReference>
<organism evidence="6 7">
    <name type="scientific">Fusibacter ferrireducens</name>
    <dbReference type="NCBI Taxonomy" id="2785058"/>
    <lineage>
        <taxon>Bacteria</taxon>
        <taxon>Bacillati</taxon>
        <taxon>Bacillota</taxon>
        <taxon>Clostridia</taxon>
        <taxon>Eubacteriales</taxon>
        <taxon>Eubacteriales Family XII. Incertae Sedis</taxon>
        <taxon>Fusibacter</taxon>
    </lineage>
</organism>
<accession>A0ABR9ZWH4</accession>
<dbReference type="Proteomes" id="UP000614200">
    <property type="component" value="Unassembled WGS sequence"/>
</dbReference>
<dbReference type="SMART" id="SM00448">
    <property type="entry name" value="REC"/>
    <property type="match status" value="2"/>
</dbReference>
<feature type="modified residue" description="4-aspartylphosphate" evidence="3">
    <location>
        <position position="184"/>
    </location>
</feature>
<feature type="domain" description="Response regulatory" evidence="4">
    <location>
        <begin position="259"/>
        <end position="375"/>
    </location>
</feature>
<keyword evidence="3" id="KW-0597">Phosphoprotein</keyword>
<dbReference type="PROSITE" id="PS50110">
    <property type="entry name" value="RESPONSE_REGULATORY"/>
    <property type="match status" value="2"/>
</dbReference>
<dbReference type="RefSeq" id="WP_194703070.1">
    <property type="nucleotide sequence ID" value="NZ_JADKNH010000011.1"/>
</dbReference>
<dbReference type="Gene3D" id="3.40.50.2300">
    <property type="match status" value="2"/>
</dbReference>
<protein>
    <recommendedName>
        <fullName evidence="1">Stage 0 sporulation protein A homolog</fullName>
    </recommendedName>
</protein>
<evidence type="ECO:0000256" key="2">
    <source>
        <dbReference type="ARBA" id="ARBA00024867"/>
    </source>
</evidence>
<evidence type="ECO:0000259" key="4">
    <source>
        <dbReference type="PROSITE" id="PS50110"/>
    </source>
</evidence>
<dbReference type="Pfam" id="PF00072">
    <property type="entry name" value="Response_reg"/>
    <property type="match status" value="2"/>
</dbReference>
<feature type="modified residue" description="4-aspartylphosphate" evidence="3">
    <location>
        <position position="308"/>
    </location>
</feature>
<reference evidence="6 7" key="1">
    <citation type="submission" date="2020-11" db="EMBL/GenBank/DDBJ databases">
        <title>Fusibacter basophilias sp. nov.</title>
        <authorList>
            <person name="Qiu D."/>
        </authorList>
    </citation>
    <scope>NUCLEOTIDE SEQUENCE [LARGE SCALE GENOMIC DNA]</scope>
    <source>
        <strain evidence="6 7">Q10-2</strain>
    </source>
</reference>
<feature type="domain" description="HD-GYP" evidence="5">
    <location>
        <begin position="385"/>
        <end position="574"/>
    </location>
</feature>
<dbReference type="PROSITE" id="PS51832">
    <property type="entry name" value="HD_GYP"/>
    <property type="match status" value="1"/>
</dbReference>
<dbReference type="EMBL" id="JADKNH010000011">
    <property type="protein sequence ID" value="MBF4694827.1"/>
    <property type="molecule type" value="Genomic_DNA"/>
</dbReference>
<evidence type="ECO:0000256" key="1">
    <source>
        <dbReference type="ARBA" id="ARBA00018672"/>
    </source>
</evidence>
<keyword evidence="7" id="KW-1185">Reference proteome</keyword>
<dbReference type="SMART" id="SM00471">
    <property type="entry name" value="HDc"/>
    <property type="match status" value="1"/>
</dbReference>
<dbReference type="InterPro" id="IPR003607">
    <property type="entry name" value="HD/PDEase_dom"/>
</dbReference>
<evidence type="ECO:0000256" key="3">
    <source>
        <dbReference type="PROSITE-ProRule" id="PRU00169"/>
    </source>
</evidence>
<dbReference type="SUPFAM" id="SSF52172">
    <property type="entry name" value="CheY-like"/>
    <property type="match status" value="2"/>
</dbReference>
<evidence type="ECO:0000259" key="5">
    <source>
        <dbReference type="PROSITE" id="PS51832"/>
    </source>
</evidence>
<comment type="function">
    <text evidence="2">May play the central regulatory role in sporulation. It may be an element of the effector pathway responsible for the activation of sporulation genes in response to nutritional stress. Spo0A may act in concert with spo0H (a sigma factor) to control the expression of some genes that are critical to the sporulation process.</text>
</comment>
<feature type="domain" description="Response regulatory" evidence="4">
    <location>
        <begin position="135"/>
        <end position="251"/>
    </location>
</feature>
<dbReference type="InterPro" id="IPR001789">
    <property type="entry name" value="Sig_transdc_resp-reg_receiver"/>
</dbReference>
<dbReference type="InterPro" id="IPR037522">
    <property type="entry name" value="HD_GYP_dom"/>
</dbReference>
<dbReference type="InterPro" id="IPR011006">
    <property type="entry name" value="CheY-like_superfamily"/>
</dbReference>